<dbReference type="AlphaFoldDB" id="A0A0J7Y159"/>
<evidence type="ECO:0000259" key="2">
    <source>
        <dbReference type="Pfam" id="PF13193"/>
    </source>
</evidence>
<dbReference type="CDD" id="cd05936">
    <property type="entry name" value="FC-FACS_FadD_like"/>
    <property type="match status" value="1"/>
</dbReference>
<dbReference type="PANTHER" id="PTHR43767">
    <property type="entry name" value="LONG-CHAIN-FATTY-ACID--COA LIGASE"/>
    <property type="match status" value="1"/>
</dbReference>
<dbReference type="InterPro" id="IPR000873">
    <property type="entry name" value="AMP-dep_synth/lig_dom"/>
</dbReference>
<evidence type="ECO:0000259" key="1">
    <source>
        <dbReference type="Pfam" id="PF00501"/>
    </source>
</evidence>
<dbReference type="Proteomes" id="UP000052232">
    <property type="component" value="Unassembled WGS sequence"/>
</dbReference>
<dbReference type="EMBL" id="JACT01000001">
    <property type="protein sequence ID" value="KMS57651.1"/>
    <property type="molecule type" value="Genomic_DNA"/>
</dbReference>
<dbReference type="PATRIC" id="fig|1420583.3.peg.1089"/>
<name>A0A0J7Y159_9SPHN</name>
<dbReference type="InterPro" id="IPR020845">
    <property type="entry name" value="AMP-binding_CS"/>
</dbReference>
<proteinExistence type="predicted"/>
<evidence type="ECO:0000313" key="3">
    <source>
        <dbReference type="EMBL" id="KMS57651.1"/>
    </source>
</evidence>
<organism evidence="3 4">
    <name type="scientific">Sphingobium cupriresistens LL01</name>
    <dbReference type="NCBI Taxonomy" id="1420583"/>
    <lineage>
        <taxon>Bacteria</taxon>
        <taxon>Pseudomonadati</taxon>
        <taxon>Pseudomonadota</taxon>
        <taxon>Alphaproteobacteria</taxon>
        <taxon>Sphingomonadales</taxon>
        <taxon>Sphingomonadaceae</taxon>
        <taxon>Sphingobium</taxon>
    </lineage>
</organism>
<dbReference type="Pfam" id="PF13193">
    <property type="entry name" value="AMP-binding_C"/>
    <property type="match status" value="1"/>
</dbReference>
<feature type="domain" description="AMP-binding enzyme C-terminal" evidence="2">
    <location>
        <begin position="468"/>
        <end position="543"/>
    </location>
</feature>
<feature type="domain" description="AMP-dependent synthetase/ligase" evidence="1">
    <location>
        <begin position="33"/>
        <end position="418"/>
    </location>
</feature>
<dbReference type="Gene3D" id="3.30.300.30">
    <property type="match status" value="1"/>
</dbReference>
<evidence type="ECO:0000313" key="4">
    <source>
        <dbReference type="Proteomes" id="UP000052232"/>
    </source>
</evidence>
<reference evidence="3 4" key="1">
    <citation type="journal article" date="2015" name="G3 (Bethesda)">
        <title>Insights into Ongoing Evolution of the Hexachlorocyclohexane Catabolic Pathway from Comparative Genomics of Ten Sphingomonadaceae Strains.</title>
        <authorList>
            <person name="Pearce S.L."/>
            <person name="Oakeshott J.G."/>
            <person name="Pandey G."/>
        </authorList>
    </citation>
    <scope>NUCLEOTIDE SEQUENCE [LARGE SCALE GENOMIC DNA]</scope>
    <source>
        <strain evidence="3 4">LL01</strain>
    </source>
</reference>
<accession>A0A0J7Y159</accession>
<dbReference type="PROSITE" id="PS00455">
    <property type="entry name" value="AMP_BINDING"/>
    <property type="match status" value="1"/>
</dbReference>
<dbReference type="InterPro" id="IPR042099">
    <property type="entry name" value="ANL_N_sf"/>
</dbReference>
<dbReference type="InterPro" id="IPR025110">
    <property type="entry name" value="AMP-bd_C"/>
</dbReference>
<dbReference type="InterPro" id="IPR045851">
    <property type="entry name" value="AMP-bd_C_sf"/>
</dbReference>
<comment type="caution">
    <text evidence="3">The sequence shown here is derived from an EMBL/GenBank/DDBJ whole genome shotgun (WGS) entry which is preliminary data.</text>
</comment>
<sequence length="568" mass="61607">MESIEKIWRERYQHPTAWDQTFPPLSMGDMVTNSATAHPDAPMIDFMGRHFSYGAVLEQIRRIACGLQAMGVRKGDRVGLYLPNTPHYVAAYYGALMAGAIVVNFSPLYTAAELEHQVEDSGTKILFTLSAKALLPTALQVLDHSALETLIVGSVAEMLPPVKSLLFRWFKASESTPLPDDPRIIRYDRLVANAGGCSVPEIDPVNDVALLQYTGGTTGTPKGAMLTHQNLTANARQAQAIDPHANEPDRIIAVLPFFHVFANTCTLNRTVVNGGEMVMLPRFDAAQVLAAVQRVKATSLPGVPTMFQALLDHPAIRNIDFSSLRACISGGAPLALELKQKFEAATGAKLIEGYGLTETSPIVCTNPYEGLNKSGTVGQPVPGTRVKLVDREDPTRPPAEGEPGELLFAGPQIMKGYWNRPDADAEVFVGDYVRTGDVGLIDEDGYVKIVDRLKDMIAVGGFKVFPSQVESVLYHHPAVKEALVIGIPDHYRGEQPKAFVTLNEGAEMDGGALMDWLNPQLGKHERVCAVEVRLNLPKTLVGKLSRKELVAEERAKADAARAEAGTAA</sequence>
<dbReference type="Gene3D" id="3.40.50.12780">
    <property type="entry name" value="N-terminal domain of ligase-like"/>
    <property type="match status" value="1"/>
</dbReference>
<dbReference type="SUPFAM" id="SSF56801">
    <property type="entry name" value="Acetyl-CoA synthetase-like"/>
    <property type="match status" value="1"/>
</dbReference>
<dbReference type="PANTHER" id="PTHR43767:SF12">
    <property type="entry name" value="AMP-DEPENDENT SYNTHETASE AND LIGASE"/>
    <property type="match status" value="1"/>
</dbReference>
<protein>
    <submittedName>
        <fullName evidence="3">AMP-dependent synthetase</fullName>
    </submittedName>
</protein>
<dbReference type="GO" id="GO:0016877">
    <property type="term" value="F:ligase activity, forming carbon-sulfur bonds"/>
    <property type="evidence" value="ECO:0007669"/>
    <property type="project" value="UniProtKB-ARBA"/>
</dbReference>
<dbReference type="InterPro" id="IPR050237">
    <property type="entry name" value="ATP-dep_AMP-bd_enzyme"/>
</dbReference>
<dbReference type="STRING" id="1420583.V473_05410"/>
<keyword evidence="4" id="KW-1185">Reference proteome</keyword>
<dbReference type="Pfam" id="PF00501">
    <property type="entry name" value="AMP-binding"/>
    <property type="match status" value="1"/>
</dbReference>
<gene>
    <name evidence="3" type="ORF">V473_05410</name>
</gene>
<dbReference type="RefSeq" id="WP_066601246.1">
    <property type="nucleotide sequence ID" value="NZ_KQ130434.1"/>
</dbReference>